<dbReference type="GO" id="GO:0016209">
    <property type="term" value="F:antioxidant activity"/>
    <property type="evidence" value="ECO:0007669"/>
    <property type="project" value="InterPro"/>
</dbReference>
<dbReference type="Proteomes" id="UP000509667">
    <property type="component" value="Chromosome"/>
</dbReference>
<name>A0A7D5NYH0_9EURY</name>
<dbReference type="EMBL" id="CP058910">
    <property type="protein sequence ID" value="QLH76463.1"/>
    <property type="molecule type" value="Genomic_DNA"/>
</dbReference>
<dbReference type="InterPro" id="IPR000866">
    <property type="entry name" value="AhpC/TSA"/>
</dbReference>
<evidence type="ECO:0000256" key="1">
    <source>
        <dbReference type="SAM" id="MobiDB-lite"/>
    </source>
</evidence>
<dbReference type="Pfam" id="PF00578">
    <property type="entry name" value="AhpC-TSA"/>
    <property type="match status" value="1"/>
</dbReference>
<feature type="domain" description="Alkyl hydroperoxide reductase subunit C/ Thiol specific antioxidant" evidence="2">
    <location>
        <begin position="10"/>
        <end position="99"/>
    </location>
</feature>
<accession>A0A7D5NYH0</accession>
<dbReference type="SUPFAM" id="SSF52833">
    <property type="entry name" value="Thioredoxin-like"/>
    <property type="match status" value="1"/>
</dbReference>
<evidence type="ECO:0000259" key="2">
    <source>
        <dbReference type="Pfam" id="PF00578"/>
    </source>
</evidence>
<dbReference type="AlphaFoldDB" id="A0A7D5NYH0"/>
<dbReference type="Gene3D" id="3.40.30.10">
    <property type="entry name" value="Glutaredoxin"/>
    <property type="match status" value="1"/>
</dbReference>
<dbReference type="InterPro" id="IPR036249">
    <property type="entry name" value="Thioredoxin-like_sf"/>
</dbReference>
<reference evidence="3 4" key="1">
    <citation type="submission" date="2020-07" db="EMBL/GenBank/DDBJ databases">
        <title>Halosimplex pelagicum sp. nov. and Halosimplex rubrum sp. nov., isolated from salted brown alga Laminaria, and emended description of the genus Halosimplex.</title>
        <authorList>
            <person name="Cui H."/>
        </authorList>
    </citation>
    <scope>NUCLEOTIDE SEQUENCE [LARGE SCALE GENOMIC DNA]</scope>
    <source>
        <strain evidence="3 4">R27</strain>
    </source>
</reference>
<dbReference type="KEGG" id="hrr:HZS55_03710"/>
<dbReference type="GO" id="GO:0016491">
    <property type="term" value="F:oxidoreductase activity"/>
    <property type="evidence" value="ECO:0007669"/>
    <property type="project" value="InterPro"/>
</dbReference>
<dbReference type="RefSeq" id="WP_179910401.1">
    <property type="nucleotide sequence ID" value="NZ_CP058910.1"/>
</dbReference>
<protein>
    <submittedName>
        <fullName evidence="3">Redoxin domain-containing protein</fullName>
    </submittedName>
</protein>
<proteinExistence type="predicted"/>
<feature type="region of interest" description="Disordered" evidence="1">
    <location>
        <begin position="154"/>
        <end position="177"/>
    </location>
</feature>
<evidence type="ECO:0000313" key="3">
    <source>
        <dbReference type="EMBL" id="QLH76463.1"/>
    </source>
</evidence>
<sequence>MSDGMQWIVRFELPNGGPGPDTVASEDLAGEFDAVVVLLLRDHYCQVSRERATAYSEAFDEFAAEDIAVVGALPDTAERAGYWRRRYDLTYPVLADSSEGPSAADADAGAATAMTDGTPRFDAFSDIEVGVDTLPGIGVLDTRSKFPRLVHTEGGETLQECPSPAEALDAGRDALGT</sequence>
<gene>
    <name evidence="3" type="ORF">HZS55_03710</name>
</gene>
<dbReference type="OrthoDB" id="146452at2157"/>
<dbReference type="GeneID" id="56076939"/>
<organism evidence="3 4">
    <name type="scientific">Halosimplex rubrum</name>
    <dbReference type="NCBI Taxonomy" id="869889"/>
    <lineage>
        <taxon>Archaea</taxon>
        <taxon>Methanobacteriati</taxon>
        <taxon>Methanobacteriota</taxon>
        <taxon>Stenosarchaea group</taxon>
        <taxon>Halobacteria</taxon>
        <taxon>Halobacteriales</taxon>
        <taxon>Haloarculaceae</taxon>
        <taxon>Halosimplex</taxon>
    </lineage>
</organism>
<evidence type="ECO:0000313" key="4">
    <source>
        <dbReference type="Proteomes" id="UP000509667"/>
    </source>
</evidence>
<keyword evidence="4" id="KW-1185">Reference proteome</keyword>